<dbReference type="Pfam" id="PF13411">
    <property type="entry name" value="MerR_1"/>
    <property type="match status" value="1"/>
</dbReference>
<dbReference type="PANTHER" id="PTHR30204">
    <property type="entry name" value="REDOX-CYCLING DRUG-SENSING TRANSCRIPTIONAL ACTIVATOR SOXR"/>
    <property type="match status" value="1"/>
</dbReference>
<dbReference type="EMBL" id="SMBU01000001">
    <property type="protein sequence ID" value="TCV04600.1"/>
    <property type="molecule type" value="Genomic_DNA"/>
</dbReference>
<dbReference type="OrthoDB" id="5297305at2"/>
<dbReference type="GO" id="GO:0003677">
    <property type="term" value="F:DNA binding"/>
    <property type="evidence" value="ECO:0007669"/>
    <property type="project" value="UniProtKB-KW"/>
</dbReference>
<evidence type="ECO:0000259" key="5">
    <source>
        <dbReference type="PROSITE" id="PS50937"/>
    </source>
</evidence>
<dbReference type="InterPro" id="IPR047057">
    <property type="entry name" value="MerR_fam"/>
</dbReference>
<dbReference type="InterPro" id="IPR009061">
    <property type="entry name" value="DNA-bd_dom_put_sf"/>
</dbReference>
<comment type="caution">
    <text evidence="6">The sequence shown here is derived from an EMBL/GenBank/DDBJ whole genome shotgun (WGS) entry which is preliminary data.</text>
</comment>
<dbReference type="SMART" id="SM00422">
    <property type="entry name" value="HTH_MERR"/>
    <property type="match status" value="1"/>
</dbReference>
<dbReference type="RefSeq" id="WP_132569393.1">
    <property type="nucleotide sequence ID" value="NZ_CBCSGL010000010.1"/>
</dbReference>
<keyword evidence="3" id="KW-0804">Transcription</keyword>
<dbReference type="PROSITE" id="PS00552">
    <property type="entry name" value="HTH_MERR_1"/>
    <property type="match status" value="1"/>
</dbReference>
<keyword evidence="7" id="KW-1185">Reference proteome</keyword>
<evidence type="ECO:0000256" key="2">
    <source>
        <dbReference type="ARBA" id="ARBA00023125"/>
    </source>
</evidence>
<proteinExistence type="predicted"/>
<dbReference type="Gene3D" id="1.10.1660.10">
    <property type="match status" value="1"/>
</dbReference>
<dbReference type="PRINTS" id="PR00040">
    <property type="entry name" value="HTHMERR"/>
</dbReference>
<dbReference type="InterPro" id="IPR000551">
    <property type="entry name" value="MerR-type_HTH_dom"/>
</dbReference>
<evidence type="ECO:0000256" key="1">
    <source>
        <dbReference type="ARBA" id="ARBA00023015"/>
    </source>
</evidence>
<sequence>MKIGELARRTGLAASRIRFYEKSGLLSTVERRENGYRQYGPEALWMLEIIASAQSAGFSLDEIRSLLPDSKATWQHDALLESLQRKVAEIELLQQRLAQNKARLLVAIDTMKNRPEDMACADRPQWVLDQLRAAGADGAQRD</sequence>
<dbReference type="SUPFAM" id="SSF46955">
    <property type="entry name" value="Putative DNA-binding domain"/>
    <property type="match status" value="1"/>
</dbReference>
<keyword evidence="2" id="KW-0238">DNA-binding</keyword>
<reference evidence="6 7" key="1">
    <citation type="submission" date="2019-03" db="EMBL/GenBank/DDBJ databases">
        <title>Genomic Encyclopedia of Type Strains, Phase IV (KMG-IV): sequencing the most valuable type-strain genomes for metagenomic binning, comparative biology and taxonomic classification.</title>
        <authorList>
            <person name="Goeker M."/>
        </authorList>
    </citation>
    <scope>NUCLEOTIDE SEQUENCE [LARGE SCALE GENOMIC DNA]</scope>
    <source>
        <strain evidence="6 7">DSM 654</strain>
    </source>
</reference>
<feature type="coiled-coil region" evidence="4">
    <location>
        <begin position="76"/>
        <end position="103"/>
    </location>
</feature>
<evidence type="ECO:0000313" key="7">
    <source>
        <dbReference type="Proteomes" id="UP000295110"/>
    </source>
</evidence>
<evidence type="ECO:0000256" key="4">
    <source>
        <dbReference type="SAM" id="Coils"/>
    </source>
</evidence>
<evidence type="ECO:0000256" key="3">
    <source>
        <dbReference type="ARBA" id="ARBA00023163"/>
    </source>
</evidence>
<evidence type="ECO:0000313" key="6">
    <source>
        <dbReference type="EMBL" id="TCV04600.1"/>
    </source>
</evidence>
<name>A0A4V2VT20_ROSSA</name>
<keyword evidence="1" id="KW-0805">Transcription regulation</keyword>
<gene>
    <name evidence="6" type="ORF">EV671_1001356</name>
</gene>
<keyword evidence="4" id="KW-0175">Coiled coil</keyword>
<dbReference type="Proteomes" id="UP000295110">
    <property type="component" value="Unassembled WGS sequence"/>
</dbReference>
<dbReference type="PROSITE" id="PS50937">
    <property type="entry name" value="HTH_MERR_2"/>
    <property type="match status" value="1"/>
</dbReference>
<dbReference type="AlphaFoldDB" id="A0A4V2VT20"/>
<accession>A0A4V2VT20</accession>
<feature type="domain" description="HTH merR-type" evidence="5">
    <location>
        <begin position="1"/>
        <end position="69"/>
    </location>
</feature>
<dbReference type="GO" id="GO:0003700">
    <property type="term" value="F:DNA-binding transcription factor activity"/>
    <property type="evidence" value="ECO:0007669"/>
    <property type="project" value="InterPro"/>
</dbReference>
<protein>
    <submittedName>
        <fullName evidence="6">MerR family transcriptional regulator</fullName>
    </submittedName>
</protein>
<organism evidence="6 7">
    <name type="scientific">Roseateles saccharophilus</name>
    <name type="common">Pseudomonas saccharophila</name>
    <dbReference type="NCBI Taxonomy" id="304"/>
    <lineage>
        <taxon>Bacteria</taxon>
        <taxon>Pseudomonadati</taxon>
        <taxon>Pseudomonadota</taxon>
        <taxon>Betaproteobacteria</taxon>
        <taxon>Burkholderiales</taxon>
        <taxon>Sphaerotilaceae</taxon>
        <taxon>Roseateles</taxon>
    </lineage>
</organism>
<dbReference type="PANTHER" id="PTHR30204:SF94">
    <property type="entry name" value="HEAVY METAL-DEPENDENT TRANSCRIPTIONAL REGULATOR HI_0293-RELATED"/>
    <property type="match status" value="1"/>
</dbReference>